<keyword evidence="7" id="KW-1185">Reference proteome</keyword>
<evidence type="ECO:0000256" key="2">
    <source>
        <dbReference type="PROSITE-ProRule" id="PRU00663"/>
    </source>
</evidence>
<keyword evidence="1 2" id="KW-0344">Guanine-nucleotide releasing factor</keyword>
<protein>
    <submittedName>
        <fullName evidence="5">Rop guanine nucleotide exchange factor 3 isoform B</fullName>
    </submittedName>
    <submittedName>
        <fullName evidence="6">Rop guanine nucleotide exchange factor 3 isoform C</fullName>
    </submittedName>
</protein>
<feature type="region of interest" description="Disordered" evidence="3">
    <location>
        <begin position="1"/>
        <end position="60"/>
    </location>
</feature>
<dbReference type="Gramene" id="XM_028324102.1">
    <property type="protein sequence ID" value="XP_028179903.1"/>
    <property type="gene ID" value="LOC114367026"/>
</dbReference>
<proteinExistence type="predicted"/>
<dbReference type="Pfam" id="PF03759">
    <property type="entry name" value="PRONE"/>
    <property type="match status" value="1"/>
</dbReference>
<gene>
    <name evidence="6" type="ORF">D0Y65_025298</name>
</gene>
<evidence type="ECO:0000259" key="4">
    <source>
        <dbReference type="PROSITE" id="PS51334"/>
    </source>
</evidence>
<name>A0A445J6B1_GLYSO</name>
<dbReference type="Gene3D" id="1.20.58.2010">
    <property type="entry name" value="PRONE domain, subdomain 1"/>
    <property type="match status" value="2"/>
</dbReference>
<organism evidence="6 7">
    <name type="scientific">Glycine soja</name>
    <name type="common">Wild soybean</name>
    <dbReference type="NCBI Taxonomy" id="3848"/>
    <lineage>
        <taxon>Eukaryota</taxon>
        <taxon>Viridiplantae</taxon>
        <taxon>Streptophyta</taxon>
        <taxon>Embryophyta</taxon>
        <taxon>Tracheophyta</taxon>
        <taxon>Spermatophyta</taxon>
        <taxon>Magnoliopsida</taxon>
        <taxon>eudicotyledons</taxon>
        <taxon>Gunneridae</taxon>
        <taxon>Pentapetalae</taxon>
        <taxon>rosids</taxon>
        <taxon>fabids</taxon>
        <taxon>Fabales</taxon>
        <taxon>Fabaceae</taxon>
        <taxon>Papilionoideae</taxon>
        <taxon>50 kb inversion clade</taxon>
        <taxon>NPAAA clade</taxon>
        <taxon>indigoferoid/millettioid clade</taxon>
        <taxon>Phaseoleae</taxon>
        <taxon>Glycine</taxon>
        <taxon>Glycine subgen. Soja</taxon>
    </lineage>
</organism>
<dbReference type="GO" id="GO:0005085">
    <property type="term" value="F:guanyl-nucleotide exchange factor activity"/>
    <property type="evidence" value="ECO:0007669"/>
    <property type="project" value="UniProtKB-UniRule"/>
</dbReference>
<dbReference type="PANTHER" id="PTHR33101:SF34">
    <property type="entry name" value="PRONE DOMAIN-CONTAINING PROTEIN-RELATED"/>
    <property type="match status" value="1"/>
</dbReference>
<reference evidence="6 7" key="1">
    <citation type="submission" date="2018-09" db="EMBL/GenBank/DDBJ databases">
        <title>A high-quality reference genome of wild soybean provides a powerful tool to mine soybean genomes.</title>
        <authorList>
            <person name="Xie M."/>
            <person name="Chung C.Y.L."/>
            <person name="Li M.-W."/>
            <person name="Wong F.-L."/>
            <person name="Chan T.-F."/>
            <person name="Lam H.-M."/>
        </authorList>
    </citation>
    <scope>NUCLEOTIDE SEQUENCE [LARGE SCALE GENOMIC DNA]</scope>
    <source>
        <strain evidence="7">cv. W05</strain>
        <tissue evidence="6">Hypocotyl of etiolated seedlings</tissue>
    </source>
</reference>
<dbReference type="InterPro" id="IPR005512">
    <property type="entry name" value="PRONE_dom"/>
</dbReference>
<feature type="domain" description="PRONE" evidence="4">
    <location>
        <begin position="84"/>
        <end position="460"/>
    </location>
</feature>
<comment type="caution">
    <text evidence="6">The sequence shown here is derived from an EMBL/GenBank/DDBJ whole genome shotgun (WGS) entry which is preliminary data.</text>
</comment>
<dbReference type="FunFam" id="1.20.58.2010:FF:000001">
    <property type="entry name" value="Rop guanine nucleotide exchange factor 14"/>
    <property type="match status" value="1"/>
</dbReference>
<dbReference type="EMBL" id="QZWG01000009">
    <property type="protein sequence ID" value="RZB93929.1"/>
    <property type="molecule type" value="Genomic_DNA"/>
</dbReference>
<evidence type="ECO:0000313" key="7">
    <source>
        <dbReference type="Proteomes" id="UP000289340"/>
    </source>
</evidence>
<evidence type="ECO:0000313" key="6">
    <source>
        <dbReference type="EMBL" id="RZB93930.1"/>
    </source>
</evidence>
<dbReference type="PROSITE" id="PS51334">
    <property type="entry name" value="PRONE"/>
    <property type="match status" value="1"/>
</dbReference>
<feature type="compositionally biased region" description="Polar residues" evidence="3">
    <location>
        <begin position="18"/>
        <end position="58"/>
    </location>
</feature>
<accession>A0A445J6B1</accession>
<evidence type="ECO:0000256" key="3">
    <source>
        <dbReference type="SAM" id="MobiDB-lite"/>
    </source>
</evidence>
<sequence>MDKSSKFDENSDVGYHPSSPSNTPAFSPMSGDSFTYCQTWTSPESETVDESSYASEPSPSRWRAKQDVLSKLGMKLREHSMDDKLDACVDSAELELMKERFAKLLLGEDMSGSGKGVCTAVTISNAITNLYATVFGQSLKLEPLKPEKSAMWKREMKVLLSVCDYIQEFAPTAQYLEDGTIVEMMKSRPRLDIYVNLPALQKLDTMLIEILDTFQDTEFWYAENIPGNSSRLRGASFRTKFPRKDGKWWLPVPCVLPGGLSDKSRKHLIEKRDCANQIHKAAMAINSSVLAEIDIPEKYIDNLPKSGRSSVGDSIYLYMQTADKFSPEQLLDCLKISSEHEALELADRVESSMYTWRRKACLTHSKSSWSKVKDLIEDTDSKDKNYTLAERAESLLLCLKQRYPELSQTSLDTCKIQYNRDVGNAILESYSRVLEGLAFNIVAWIEDVLYVDKSMRNRDV</sequence>
<dbReference type="EMBL" id="QZWG01000009">
    <property type="protein sequence ID" value="RZB93930.1"/>
    <property type="molecule type" value="Genomic_DNA"/>
</dbReference>
<dbReference type="Proteomes" id="UP000289340">
    <property type="component" value="Chromosome 9"/>
</dbReference>
<dbReference type="InterPro" id="IPR038937">
    <property type="entry name" value="RopGEF"/>
</dbReference>
<dbReference type="FunFam" id="1.20.58.2010:FF:000003">
    <property type="entry name" value="Rop guanine nucleotide exchange factor 14"/>
    <property type="match status" value="1"/>
</dbReference>
<evidence type="ECO:0000313" key="5">
    <source>
        <dbReference type="EMBL" id="RZB93929.1"/>
    </source>
</evidence>
<dbReference type="PANTHER" id="PTHR33101">
    <property type="entry name" value="ROP GUANINE NUCLEOTIDE EXCHANGE FACTOR 1"/>
    <property type="match status" value="1"/>
</dbReference>
<evidence type="ECO:0000256" key="1">
    <source>
        <dbReference type="ARBA" id="ARBA00022658"/>
    </source>
</evidence>
<dbReference type="AlphaFoldDB" id="A0A445J6B1"/>